<dbReference type="GeneTree" id="ENSGT00390000004977"/>
<dbReference type="RefSeq" id="XP_034417502.1">
    <property type="nucleotide sequence ID" value="XM_034561611.1"/>
</dbReference>
<reference evidence="4" key="2">
    <citation type="submission" date="2025-09" db="UniProtKB">
        <authorList>
            <consortium name="Ensembl"/>
        </authorList>
    </citation>
    <scope>IDENTIFICATION</scope>
</reference>
<dbReference type="Proteomes" id="UP000694565">
    <property type="component" value="Unplaced"/>
</dbReference>
<dbReference type="PANTHER" id="PTHR15191:SF7">
    <property type="entry name" value="PTTG1-INTERACTING PROTEIN B"/>
    <property type="match status" value="1"/>
</dbReference>
<dbReference type="AlphaFoldDB" id="A0A8C3AGU7"/>
<name>A0A8C3AGU7_CYCLU</name>
<evidence type="ECO:0008006" key="6">
    <source>
        <dbReference type="Google" id="ProtNLM"/>
    </source>
</evidence>
<dbReference type="GO" id="GO:0006606">
    <property type="term" value="P:protein import into nucleus"/>
    <property type="evidence" value="ECO:0007669"/>
    <property type="project" value="TreeGrafter"/>
</dbReference>
<feature type="transmembrane region" description="Helical" evidence="2">
    <location>
        <begin position="104"/>
        <end position="128"/>
    </location>
</feature>
<evidence type="ECO:0000313" key="4">
    <source>
        <dbReference type="Ensembl" id="ENSCLMP00005041792.1"/>
    </source>
</evidence>
<dbReference type="CTD" id="449768"/>
<sequence length="185" mass="20876">MQSVFCTRLTMSGVYRAPALVFALIFGAVFMSTKAQEPTSSPAPTPCPSRSNTSCAECLQNVTCLWCTPTKQCMDYPVRNILPPRSVCPLNDARWGLCWVNFQILIITMSVLGGVIIIGIVVCCCCCCKCERIGNKREDAKVERQTRARKSRQKAKRTEMHLRHDEIRQKYGMAKDNPYARMNDQ</sequence>
<keyword evidence="2" id="KW-1133">Transmembrane helix</keyword>
<dbReference type="InterPro" id="IPR052304">
    <property type="entry name" value="PTTG1IP"/>
</dbReference>
<keyword evidence="3" id="KW-0732">Signal</keyword>
<proteinExistence type="predicted"/>
<dbReference type="GeneID" id="117750408"/>
<keyword evidence="5" id="KW-1185">Reference proteome</keyword>
<evidence type="ECO:0000256" key="1">
    <source>
        <dbReference type="SAM" id="MobiDB-lite"/>
    </source>
</evidence>
<organism evidence="4 5">
    <name type="scientific">Cyclopterus lumpus</name>
    <name type="common">Lumpsucker</name>
    <dbReference type="NCBI Taxonomy" id="8103"/>
    <lineage>
        <taxon>Eukaryota</taxon>
        <taxon>Metazoa</taxon>
        <taxon>Chordata</taxon>
        <taxon>Craniata</taxon>
        <taxon>Vertebrata</taxon>
        <taxon>Euteleostomi</taxon>
        <taxon>Actinopterygii</taxon>
        <taxon>Neopterygii</taxon>
        <taxon>Teleostei</taxon>
        <taxon>Neoteleostei</taxon>
        <taxon>Acanthomorphata</taxon>
        <taxon>Eupercaria</taxon>
        <taxon>Perciformes</taxon>
        <taxon>Cottioidei</taxon>
        <taxon>Cottales</taxon>
        <taxon>Cyclopteridae</taxon>
        <taxon>Cyclopterus</taxon>
    </lineage>
</organism>
<keyword evidence="2" id="KW-0472">Membrane</keyword>
<feature type="chain" id="PRO_5034284070" description="PSI domain-containing protein" evidence="3">
    <location>
        <begin position="36"/>
        <end position="185"/>
    </location>
</feature>
<accession>A0A8C3AGU7</accession>
<dbReference type="PANTHER" id="PTHR15191">
    <property type="entry name" value="PROTEIN CBG20567"/>
    <property type="match status" value="1"/>
</dbReference>
<protein>
    <recommendedName>
        <fullName evidence="6">PSI domain-containing protein</fullName>
    </recommendedName>
</protein>
<feature type="signal peptide" evidence="3">
    <location>
        <begin position="1"/>
        <end position="35"/>
    </location>
</feature>
<gene>
    <name evidence="4" type="primary">pttg1ipb</name>
</gene>
<dbReference type="GO" id="GO:0005634">
    <property type="term" value="C:nucleus"/>
    <property type="evidence" value="ECO:0007669"/>
    <property type="project" value="TreeGrafter"/>
</dbReference>
<evidence type="ECO:0000256" key="3">
    <source>
        <dbReference type="SAM" id="SignalP"/>
    </source>
</evidence>
<evidence type="ECO:0000256" key="2">
    <source>
        <dbReference type="SAM" id="Phobius"/>
    </source>
</evidence>
<keyword evidence="2" id="KW-0812">Transmembrane</keyword>
<feature type="region of interest" description="Disordered" evidence="1">
    <location>
        <begin position="141"/>
        <end position="162"/>
    </location>
</feature>
<dbReference type="GO" id="GO:0005737">
    <property type="term" value="C:cytoplasm"/>
    <property type="evidence" value="ECO:0007669"/>
    <property type="project" value="TreeGrafter"/>
</dbReference>
<dbReference type="Ensembl" id="ENSCLMT00005043313.1">
    <property type="protein sequence ID" value="ENSCLMP00005041792.1"/>
    <property type="gene ID" value="ENSCLMG00005019553.1"/>
</dbReference>
<evidence type="ECO:0000313" key="5">
    <source>
        <dbReference type="Proteomes" id="UP000694565"/>
    </source>
</evidence>
<reference evidence="4" key="1">
    <citation type="submission" date="2025-08" db="UniProtKB">
        <authorList>
            <consortium name="Ensembl"/>
        </authorList>
    </citation>
    <scope>IDENTIFICATION</scope>
</reference>